<feature type="compositionally biased region" description="Low complexity" evidence="10">
    <location>
        <begin position="297"/>
        <end position="308"/>
    </location>
</feature>
<dbReference type="PANTHER" id="PTHR45884:SF2">
    <property type="entry name" value="N-ACETYLTRANSFERASE ECO"/>
    <property type="match status" value="1"/>
</dbReference>
<organism evidence="12">
    <name type="scientific">Scylla olivacea</name>
    <name type="common">Orange mud crab</name>
    <name type="synonym">Cancer olivacea</name>
    <dbReference type="NCBI Taxonomy" id="85551"/>
    <lineage>
        <taxon>Eukaryota</taxon>
        <taxon>Metazoa</taxon>
        <taxon>Ecdysozoa</taxon>
        <taxon>Arthropoda</taxon>
        <taxon>Crustacea</taxon>
        <taxon>Multicrustacea</taxon>
        <taxon>Malacostraca</taxon>
        <taxon>Eumalacostraca</taxon>
        <taxon>Eucarida</taxon>
        <taxon>Decapoda</taxon>
        <taxon>Pleocyemata</taxon>
        <taxon>Brachyura</taxon>
        <taxon>Eubrachyura</taxon>
        <taxon>Portunoidea</taxon>
        <taxon>Portunidae</taxon>
        <taxon>Portuninae</taxon>
        <taxon>Scylla</taxon>
    </lineage>
</organism>
<keyword evidence="9" id="KW-0012">Acyltransferase</keyword>
<evidence type="ECO:0000256" key="5">
    <source>
        <dbReference type="ARBA" id="ARBA00022771"/>
    </source>
</evidence>
<sequence>MAPVFPDWGIFALPRREPHFRDMVESLQSPPSPATPEPSKQVLTSPQDSHKALFSPTASGTNLGFYKSSKAKPSSGVHKAPNAAPSRPTHRCTQLPTSRRKKAEGINKGVSHNIKRPKLKIVQEKKKKLKMEETARRIKERAPRIPANRSPVKSPSSALQKKKLQILSPPGVSLLNDEESFLPEPSKGKFFKSRSRAAASVQISKNIKLSAKYKDVSLNQRAGKTFAKKNIGRLVEEKLEQYLQQPRVSKEISEVSLLPSVSSAPRPVPTRIRCSPSPTKKAPPRRTRTPSPKKRAAATTTAMPTITEKALDTSLGEELQDMELIMKEWESEDLKASASEDASVSKRNSPRKLNGGSSPLRRSPRKLSGCASPVRSPRKLKGCASPVRSPRKLNGCASPVRSPRKLNGWASPVRSPRKLNGCASSVRKSPRKQGSEDLAQDWESPCKHQEASTPGKKTHASRAMADSLRVEQLGASPSRRSPRKQDRSMPQKRGNEKDREEESAIPESPSKKVKYFPIFYPSTRLADCKFPRSKNGKSNKKSEIDDTQMMIDAGQKEFGAKQCPECGVLYEMGNPSDDTSHMDYHNHLFNALKYTDWKKENLVREPDHLGGRVIVVSVQDSERWWQKVEEVREVVDNELGFSENSIRTREHTKVFLYVLDQRVVGCLIAEKTDKAYRVVPQKQQTEDSGRLVCCSRDATKVWVGISRVWVLSAMRGKGIASTLVDAMRCNMFNCHMLSKDQFAFSDPTEAGLKFAEKYMGRPDFLVYHHDF</sequence>
<accession>A0A0P4W2C0</accession>
<keyword evidence="7" id="KW-0539">Nucleus</keyword>
<dbReference type="InterPro" id="IPR028005">
    <property type="entry name" value="AcTrfase_ESCO_Znf_dom"/>
</dbReference>
<dbReference type="AlphaFoldDB" id="A0A0P4W2C0"/>
<dbReference type="Pfam" id="PF13878">
    <property type="entry name" value="zf-C2H2_3"/>
    <property type="match status" value="1"/>
</dbReference>
<feature type="region of interest" description="Disordered" evidence="10">
    <location>
        <begin position="21"/>
        <end position="106"/>
    </location>
</feature>
<dbReference type="Pfam" id="PF13880">
    <property type="entry name" value="Acetyltransf_13"/>
    <property type="match status" value="1"/>
</dbReference>
<dbReference type="CDD" id="cd04301">
    <property type="entry name" value="NAT_SF"/>
    <property type="match status" value="1"/>
</dbReference>
<dbReference type="GO" id="GO:0008270">
    <property type="term" value="F:zinc ion binding"/>
    <property type="evidence" value="ECO:0007669"/>
    <property type="project" value="UniProtKB-KW"/>
</dbReference>
<evidence type="ECO:0000256" key="3">
    <source>
        <dbReference type="ARBA" id="ARBA00022679"/>
    </source>
</evidence>
<feature type="region of interest" description="Disordered" evidence="10">
    <location>
        <begin position="336"/>
        <end position="508"/>
    </location>
</feature>
<proteinExistence type="inferred from homology"/>
<dbReference type="PROSITE" id="PS51186">
    <property type="entry name" value="GNAT"/>
    <property type="match status" value="1"/>
</dbReference>
<keyword evidence="8" id="KW-0131">Cell cycle</keyword>
<evidence type="ECO:0000256" key="1">
    <source>
        <dbReference type="ARBA" id="ARBA00004123"/>
    </source>
</evidence>
<evidence type="ECO:0000256" key="6">
    <source>
        <dbReference type="ARBA" id="ARBA00022833"/>
    </source>
</evidence>
<feature type="region of interest" description="Disordered" evidence="10">
    <location>
        <begin position="260"/>
        <end position="315"/>
    </location>
</feature>
<evidence type="ECO:0000256" key="8">
    <source>
        <dbReference type="ARBA" id="ARBA00023306"/>
    </source>
</evidence>
<keyword evidence="4" id="KW-0479">Metal-binding</keyword>
<dbReference type="EMBL" id="GDRN01093233">
    <property type="protein sequence ID" value="JAI59929.1"/>
    <property type="molecule type" value="Transcribed_RNA"/>
</dbReference>
<feature type="domain" description="N-acetyltransferase" evidence="11">
    <location>
        <begin position="601"/>
        <end position="771"/>
    </location>
</feature>
<evidence type="ECO:0000313" key="12">
    <source>
        <dbReference type="EMBL" id="JAI59929.1"/>
    </source>
</evidence>
<keyword evidence="3" id="KW-0808">Transferase</keyword>
<dbReference type="GO" id="GO:0000785">
    <property type="term" value="C:chromatin"/>
    <property type="evidence" value="ECO:0007669"/>
    <property type="project" value="TreeGrafter"/>
</dbReference>
<evidence type="ECO:0000256" key="7">
    <source>
        <dbReference type="ARBA" id="ARBA00023242"/>
    </source>
</evidence>
<dbReference type="Gene3D" id="3.40.630.30">
    <property type="match status" value="1"/>
</dbReference>
<feature type="compositionally biased region" description="Low complexity" evidence="10">
    <location>
        <begin position="355"/>
        <end position="369"/>
    </location>
</feature>
<name>A0A0P4W2C0_SCYOL</name>
<comment type="subcellular location">
    <subcellularLocation>
        <location evidence="1">Nucleus</location>
    </subcellularLocation>
</comment>
<protein>
    <recommendedName>
        <fullName evidence="11">N-acetyltransferase domain-containing protein</fullName>
    </recommendedName>
</protein>
<feature type="compositionally biased region" description="Basic residues" evidence="10">
    <location>
        <begin position="282"/>
        <end position="296"/>
    </location>
</feature>
<reference evidence="12" key="1">
    <citation type="submission" date="2015-09" db="EMBL/GenBank/DDBJ databases">
        <title>Scylla olivacea transcriptome.</title>
        <authorList>
            <person name="Ikhwanuddin M."/>
        </authorList>
    </citation>
    <scope>NUCLEOTIDE SEQUENCE</scope>
</reference>
<dbReference type="InterPro" id="IPR028009">
    <property type="entry name" value="ESCO_Acetyltransf_dom"/>
</dbReference>
<dbReference type="InterPro" id="IPR016181">
    <property type="entry name" value="Acyl_CoA_acyltransferase"/>
</dbReference>
<dbReference type="InterPro" id="IPR000182">
    <property type="entry name" value="GNAT_dom"/>
</dbReference>
<evidence type="ECO:0000256" key="9">
    <source>
        <dbReference type="ARBA" id="ARBA00023315"/>
    </source>
</evidence>
<evidence type="ECO:0000256" key="4">
    <source>
        <dbReference type="ARBA" id="ARBA00022723"/>
    </source>
</evidence>
<dbReference type="GO" id="GO:0007064">
    <property type="term" value="P:mitotic sister chromatid cohesion"/>
    <property type="evidence" value="ECO:0007669"/>
    <property type="project" value="TreeGrafter"/>
</dbReference>
<dbReference type="SUPFAM" id="SSF55729">
    <property type="entry name" value="Acyl-CoA N-acyltransferases (Nat)"/>
    <property type="match status" value="1"/>
</dbReference>
<dbReference type="GO" id="GO:0005634">
    <property type="term" value="C:nucleus"/>
    <property type="evidence" value="ECO:0007669"/>
    <property type="project" value="UniProtKB-SubCell"/>
</dbReference>
<feature type="compositionally biased region" description="Basic and acidic residues" evidence="10">
    <location>
        <begin position="483"/>
        <end position="502"/>
    </location>
</feature>
<comment type="similarity">
    <text evidence="2">Belongs to the acetyltransferase family. ECO subfamily.</text>
</comment>
<evidence type="ECO:0000256" key="2">
    <source>
        <dbReference type="ARBA" id="ARBA00005816"/>
    </source>
</evidence>
<evidence type="ECO:0000259" key="11">
    <source>
        <dbReference type="PROSITE" id="PS51186"/>
    </source>
</evidence>
<keyword evidence="5" id="KW-0863">Zinc-finger</keyword>
<dbReference type="GO" id="GO:0061733">
    <property type="term" value="F:protein-lysine-acetyltransferase activity"/>
    <property type="evidence" value="ECO:0007669"/>
    <property type="project" value="TreeGrafter"/>
</dbReference>
<dbReference type="PANTHER" id="PTHR45884">
    <property type="entry name" value="N-ACETYLTRANSFERASE ECO"/>
    <property type="match status" value="1"/>
</dbReference>
<keyword evidence="6" id="KW-0862">Zinc</keyword>
<evidence type="ECO:0000256" key="10">
    <source>
        <dbReference type="SAM" id="MobiDB-lite"/>
    </source>
</evidence>